<sequence length="269" mass="30932">MHKFLGDVHSRRYDEPVYVPYNPTQPPMYKNDTDLMWEKTCKTEPKFEPGTYHKALDMDERLLTKPRGSLDIVMVHHGPWRDVPDENIGTLLEKLGHGHAQGRDFVMFGFDLFSRRLDRAAFRTEIQYLWYTPRLDEMAKALPESLTKQWFNFAHGVWQRCTAPITLLLGADARKAREKWVAQTPVTVTAVKPKGDNVAIKCTGVIRPWSYIERNGNGEISRLVFVAYHSEVLKRSAATTDRNSLPRASYRLLAERLIDNAAVIAYEIA</sequence>
<evidence type="ECO:0000313" key="2">
    <source>
        <dbReference type="Proteomes" id="UP000799423"/>
    </source>
</evidence>
<keyword evidence="2" id="KW-1185">Reference proteome</keyword>
<dbReference type="Proteomes" id="UP000799423">
    <property type="component" value="Unassembled WGS sequence"/>
</dbReference>
<organism evidence="1 2">
    <name type="scientific">Plenodomus tracheiphilus IPT5</name>
    <dbReference type="NCBI Taxonomy" id="1408161"/>
    <lineage>
        <taxon>Eukaryota</taxon>
        <taxon>Fungi</taxon>
        <taxon>Dikarya</taxon>
        <taxon>Ascomycota</taxon>
        <taxon>Pezizomycotina</taxon>
        <taxon>Dothideomycetes</taxon>
        <taxon>Pleosporomycetidae</taxon>
        <taxon>Pleosporales</taxon>
        <taxon>Pleosporineae</taxon>
        <taxon>Leptosphaeriaceae</taxon>
        <taxon>Plenodomus</taxon>
    </lineage>
</organism>
<evidence type="ECO:0000313" key="1">
    <source>
        <dbReference type="EMBL" id="KAF2852884.1"/>
    </source>
</evidence>
<proteinExistence type="predicted"/>
<gene>
    <name evidence="1" type="ORF">T440DRAFT_525354</name>
</gene>
<accession>A0A6A7BBR0</accession>
<dbReference type="EMBL" id="MU006297">
    <property type="protein sequence ID" value="KAF2852884.1"/>
    <property type="molecule type" value="Genomic_DNA"/>
</dbReference>
<dbReference type="AlphaFoldDB" id="A0A6A7BBR0"/>
<protein>
    <submittedName>
        <fullName evidence="1">Uncharacterized protein</fullName>
    </submittedName>
</protein>
<name>A0A6A7BBR0_9PLEO</name>
<reference evidence="1" key="1">
    <citation type="submission" date="2020-01" db="EMBL/GenBank/DDBJ databases">
        <authorList>
            <consortium name="DOE Joint Genome Institute"/>
            <person name="Haridas S."/>
            <person name="Albert R."/>
            <person name="Binder M."/>
            <person name="Bloem J."/>
            <person name="Labutti K."/>
            <person name="Salamov A."/>
            <person name="Andreopoulos B."/>
            <person name="Baker S.E."/>
            <person name="Barry K."/>
            <person name="Bills G."/>
            <person name="Bluhm B.H."/>
            <person name="Cannon C."/>
            <person name="Castanera R."/>
            <person name="Culley D.E."/>
            <person name="Daum C."/>
            <person name="Ezra D."/>
            <person name="Gonzalez J.B."/>
            <person name="Henrissat B."/>
            <person name="Kuo A."/>
            <person name="Liang C."/>
            <person name="Lipzen A."/>
            <person name="Lutzoni F."/>
            <person name="Magnuson J."/>
            <person name="Mondo S."/>
            <person name="Nolan M."/>
            <person name="Ohm R."/>
            <person name="Pangilinan J."/>
            <person name="Park H.-J."/>
            <person name="Ramirez L."/>
            <person name="Alfaro M."/>
            <person name="Sun H."/>
            <person name="Tritt A."/>
            <person name="Yoshinaga Y."/>
            <person name="Zwiers L.-H."/>
            <person name="Turgeon B.G."/>
            <person name="Goodwin S.B."/>
            <person name="Spatafora J.W."/>
            <person name="Crous P.W."/>
            <person name="Grigoriev I.V."/>
        </authorList>
    </citation>
    <scope>NUCLEOTIDE SEQUENCE</scope>
    <source>
        <strain evidence="1">IPT5</strain>
    </source>
</reference>